<evidence type="ECO:0000313" key="2">
    <source>
        <dbReference type="EMBL" id="GAA4432592.1"/>
    </source>
</evidence>
<dbReference type="SUPFAM" id="SSF50800">
    <property type="entry name" value="PK beta-barrel domain-like"/>
    <property type="match status" value="1"/>
</dbReference>
<evidence type="ECO:0000313" key="3">
    <source>
        <dbReference type="Proteomes" id="UP001500622"/>
    </source>
</evidence>
<dbReference type="InterPro" id="IPR005302">
    <property type="entry name" value="MoCF_Sase_C"/>
</dbReference>
<dbReference type="PROSITE" id="PS51340">
    <property type="entry name" value="MOSC"/>
    <property type="match status" value="1"/>
</dbReference>
<protein>
    <submittedName>
        <fullName evidence="2">MOSC domain-containing protein</fullName>
    </submittedName>
</protein>
<proteinExistence type="predicted"/>
<dbReference type="EMBL" id="BAABGN010000013">
    <property type="protein sequence ID" value="GAA4432592.1"/>
    <property type="molecule type" value="Genomic_DNA"/>
</dbReference>
<name>A0ABP8LP34_9MICO</name>
<keyword evidence="3" id="KW-1185">Reference proteome</keyword>
<feature type="domain" description="MOSC" evidence="1">
    <location>
        <begin position="33"/>
        <end position="168"/>
    </location>
</feature>
<dbReference type="PANTHER" id="PTHR30212:SF2">
    <property type="entry name" value="PROTEIN YIIM"/>
    <property type="match status" value="1"/>
</dbReference>
<dbReference type="Proteomes" id="UP001500622">
    <property type="component" value="Unassembled WGS sequence"/>
</dbReference>
<dbReference type="Gene3D" id="2.40.33.20">
    <property type="entry name" value="PK beta-barrel domain-like"/>
    <property type="match status" value="1"/>
</dbReference>
<reference evidence="3" key="1">
    <citation type="journal article" date="2019" name="Int. J. Syst. Evol. Microbiol.">
        <title>The Global Catalogue of Microorganisms (GCM) 10K type strain sequencing project: providing services to taxonomists for standard genome sequencing and annotation.</title>
        <authorList>
            <consortium name="The Broad Institute Genomics Platform"/>
            <consortium name="The Broad Institute Genome Sequencing Center for Infectious Disease"/>
            <person name="Wu L."/>
            <person name="Ma J."/>
        </authorList>
    </citation>
    <scope>NUCLEOTIDE SEQUENCE [LARGE SCALE GENOMIC DNA]</scope>
    <source>
        <strain evidence="3">JCM 17810</strain>
    </source>
</reference>
<sequence length="217" mass="23307">MSRAPRGCVTHVCRVAALHGDDGAVGVTAIDKRPVDGPVRVGPLGLRGDVQADRAHHGGAEKAVYVYDQAEADRWAAELGQDVPPGRFGENLRLTGVAVDDAVIGQRWRIGAELELEVTGPRTPCATFGRWLEQGGWVRRFTERARTGAYLRVVTPGEVRAGDPVTVTQTPGHGVTVSAWFSRGDPADARTLLAAEREDGWVMADYLRDYVAAAAGR</sequence>
<dbReference type="InterPro" id="IPR011037">
    <property type="entry name" value="Pyrv_Knase-like_insert_dom_sf"/>
</dbReference>
<dbReference type="InterPro" id="IPR052353">
    <property type="entry name" value="Benzoxazolinone_Detox_Enz"/>
</dbReference>
<evidence type="ECO:0000259" key="1">
    <source>
        <dbReference type="PROSITE" id="PS51340"/>
    </source>
</evidence>
<gene>
    <name evidence="2" type="ORF">GCM10023169_38530</name>
</gene>
<organism evidence="2 3">
    <name type="scientific">Georgenia halophila</name>
    <dbReference type="NCBI Taxonomy" id="620889"/>
    <lineage>
        <taxon>Bacteria</taxon>
        <taxon>Bacillati</taxon>
        <taxon>Actinomycetota</taxon>
        <taxon>Actinomycetes</taxon>
        <taxon>Micrococcales</taxon>
        <taxon>Bogoriellaceae</taxon>
        <taxon>Georgenia</taxon>
    </lineage>
</organism>
<dbReference type="Pfam" id="PF03473">
    <property type="entry name" value="MOSC"/>
    <property type="match status" value="1"/>
</dbReference>
<accession>A0ABP8LP34</accession>
<dbReference type="RefSeq" id="WP_345218574.1">
    <property type="nucleotide sequence ID" value="NZ_BAABGN010000013.1"/>
</dbReference>
<comment type="caution">
    <text evidence="2">The sequence shown here is derived from an EMBL/GenBank/DDBJ whole genome shotgun (WGS) entry which is preliminary data.</text>
</comment>
<dbReference type="PANTHER" id="PTHR30212">
    <property type="entry name" value="PROTEIN YIIM"/>
    <property type="match status" value="1"/>
</dbReference>